<dbReference type="InterPro" id="IPR018391">
    <property type="entry name" value="PQQ_b-propeller_rpt"/>
</dbReference>
<dbReference type="InterPro" id="IPR002372">
    <property type="entry name" value="PQQ_rpt_dom"/>
</dbReference>
<gene>
    <name evidence="2" type="ORF">SAMN05878503_101292</name>
</gene>
<dbReference type="SUPFAM" id="SSF50998">
    <property type="entry name" value="Quinoprotein alcohol dehydrogenase-like"/>
    <property type="match status" value="1"/>
</dbReference>
<dbReference type="AlphaFoldDB" id="A0A285CJX5"/>
<dbReference type="InterPro" id="IPR015943">
    <property type="entry name" value="WD40/YVTN_repeat-like_dom_sf"/>
</dbReference>
<feature type="domain" description="Pyrrolo-quinoline quinone repeat" evidence="1">
    <location>
        <begin position="386"/>
        <end position="447"/>
    </location>
</feature>
<dbReference type="PANTHER" id="PTHR34512">
    <property type="entry name" value="CELL SURFACE PROTEIN"/>
    <property type="match status" value="1"/>
</dbReference>
<proteinExistence type="predicted"/>
<dbReference type="PROSITE" id="PS51257">
    <property type="entry name" value="PROKAR_LIPOPROTEIN"/>
    <property type="match status" value="1"/>
</dbReference>
<accession>A0A285CJX5</accession>
<dbReference type="EMBL" id="OAOQ01000001">
    <property type="protein sequence ID" value="SNX67655.1"/>
    <property type="molecule type" value="Genomic_DNA"/>
</dbReference>
<evidence type="ECO:0000313" key="3">
    <source>
        <dbReference type="Proteomes" id="UP000219467"/>
    </source>
</evidence>
<sequence>MKLNAAVSGLALLTLLAGCGDDELILPGERFDVRAPLEASVPTEANPSPVDPTAQRANADRPIALAAAAVNADWPQRGGNAGHLAPHAALGTAPQLVFSTDIGAGNTRKARISAAPVVAGGRIFTMDSQSEVQATSTSGAMLWRVDLTPPSDRSTAVSGGGLAHGDGRLYVTTGFGEVLALDPASGAVVWRQRLGAPATGAPTVSGDLVYVVGRDGSAWAVEAGNGRVRWQLPGAPSATGMIGGSAPAVSGNAVLFPFASGQVVAALREGGSRLWSSQVAGQRLGRAYASFRDLTGDPVVVGDVAYIGSSAGRTVALSTASGEELWAAGEGALAPVAVAGDSVFLVSDEARLVRLDAATGAVIWSVDMPYFTKEKPKKRKAITAHYGPLLAGGRLVVASSDDTLRFFSPSSGALVGAVDLPGGAAAQPALAGGTLYVVSASGKLLAFR</sequence>
<evidence type="ECO:0000313" key="2">
    <source>
        <dbReference type="EMBL" id="SNX67655.1"/>
    </source>
</evidence>
<dbReference type="Proteomes" id="UP000219467">
    <property type="component" value="Unassembled WGS sequence"/>
</dbReference>
<evidence type="ECO:0000259" key="1">
    <source>
        <dbReference type="Pfam" id="PF13360"/>
    </source>
</evidence>
<keyword evidence="3" id="KW-1185">Reference proteome</keyword>
<feature type="domain" description="Pyrrolo-quinoline quinone repeat" evidence="1">
    <location>
        <begin position="130"/>
        <end position="365"/>
    </location>
</feature>
<dbReference type="InterPro" id="IPR011047">
    <property type="entry name" value="Quinoprotein_ADH-like_sf"/>
</dbReference>
<name>A0A285CJX5_9RHOB</name>
<dbReference type="SMART" id="SM00564">
    <property type="entry name" value="PQQ"/>
    <property type="match status" value="7"/>
</dbReference>
<organism evidence="2 3">
    <name type="scientific">Cereibacter ovatus</name>
    <dbReference type="NCBI Taxonomy" id="439529"/>
    <lineage>
        <taxon>Bacteria</taxon>
        <taxon>Pseudomonadati</taxon>
        <taxon>Pseudomonadota</taxon>
        <taxon>Alphaproteobacteria</taxon>
        <taxon>Rhodobacterales</taxon>
        <taxon>Paracoccaceae</taxon>
        <taxon>Cereibacter</taxon>
    </lineage>
</organism>
<reference evidence="3" key="1">
    <citation type="submission" date="2017-08" db="EMBL/GenBank/DDBJ databases">
        <authorList>
            <person name="Varghese N."/>
            <person name="Submissions S."/>
        </authorList>
    </citation>
    <scope>NUCLEOTIDE SEQUENCE [LARGE SCALE GENOMIC DNA]</scope>
    <source>
        <strain evidence="3">JA234</strain>
    </source>
</reference>
<dbReference type="PANTHER" id="PTHR34512:SF30">
    <property type="entry name" value="OUTER MEMBRANE PROTEIN ASSEMBLY FACTOR BAMB"/>
    <property type="match status" value="1"/>
</dbReference>
<dbReference type="Gene3D" id="2.130.10.10">
    <property type="entry name" value="YVTN repeat-like/Quinoprotein amine dehydrogenase"/>
    <property type="match status" value="1"/>
</dbReference>
<dbReference type="Pfam" id="PF13360">
    <property type="entry name" value="PQQ_2"/>
    <property type="match status" value="2"/>
</dbReference>
<protein>
    <submittedName>
        <fullName evidence="2">Outer membrane protein assembly factor BamB</fullName>
    </submittedName>
</protein>